<keyword evidence="2" id="KW-1185">Reference proteome</keyword>
<sequence>MSIKKIIPLLLIFFFAYPKLPCYSQNKNNRSADTVKTSAKDTLIKDLSKMGTLKDEELLLNITAIEIDEIKNVPEIRLYVEFNWNTDPFWTLEDIINVSLPDGWIVKDASLEVTHLFSNGTTKTKTYTDYQINDNTLLFEFDIQKATDIYGYAIIKLSCNDIKLLQENKISSARVDYYHKVREYLIRTGYCSLSKTVNWKNSDLLH</sequence>
<comment type="caution">
    <text evidence="1">The sequence shown here is derived from an EMBL/GenBank/DDBJ whole genome shotgun (WGS) entry which is preliminary data.</text>
</comment>
<dbReference type="OrthoDB" id="5573484at2"/>
<accession>A0A017RX99</accession>
<organism evidence="1 2">
    <name type="scientific">Fervidicella metallireducens AeB</name>
    <dbReference type="NCBI Taxonomy" id="1403537"/>
    <lineage>
        <taxon>Bacteria</taxon>
        <taxon>Bacillati</taxon>
        <taxon>Bacillota</taxon>
        <taxon>Clostridia</taxon>
        <taxon>Eubacteriales</taxon>
        <taxon>Clostridiaceae</taxon>
        <taxon>Fervidicella</taxon>
    </lineage>
</organism>
<evidence type="ECO:0000313" key="2">
    <source>
        <dbReference type="Proteomes" id="UP000019681"/>
    </source>
</evidence>
<protein>
    <submittedName>
        <fullName evidence="1">Uncharacterized protein</fullName>
    </submittedName>
</protein>
<name>A0A017RX99_9CLOT</name>
<gene>
    <name evidence="1" type="ORF">Q428_04745</name>
</gene>
<dbReference type="Proteomes" id="UP000019681">
    <property type="component" value="Unassembled WGS sequence"/>
</dbReference>
<dbReference type="EMBL" id="AZQP01000010">
    <property type="protein sequence ID" value="EYE89014.1"/>
    <property type="molecule type" value="Genomic_DNA"/>
</dbReference>
<proteinExistence type="predicted"/>
<evidence type="ECO:0000313" key="1">
    <source>
        <dbReference type="EMBL" id="EYE89014.1"/>
    </source>
</evidence>
<dbReference type="AlphaFoldDB" id="A0A017RX99"/>
<dbReference type="RefSeq" id="WP_035378635.1">
    <property type="nucleotide sequence ID" value="NZ_AZQP01000010.1"/>
</dbReference>
<reference evidence="1 2" key="1">
    <citation type="journal article" date="2014" name="Genome Announc.">
        <title>Draft Genome Sequence of Fervidicella metallireducens Strain AeBT, an Iron-Reducing Thermoanaerobe from the Great Artesian Basin.</title>
        <authorList>
            <person name="Patel B.K."/>
        </authorList>
    </citation>
    <scope>NUCLEOTIDE SEQUENCE [LARGE SCALE GENOMIC DNA]</scope>
    <source>
        <strain evidence="1 2">AeB</strain>
    </source>
</reference>